<dbReference type="Gene3D" id="2.40.70.10">
    <property type="entry name" value="Acid Proteases"/>
    <property type="match status" value="1"/>
</dbReference>
<keyword evidence="1" id="KW-0808">Transferase</keyword>
<dbReference type="Pfam" id="PF13975">
    <property type="entry name" value="gag-asp_proteas"/>
    <property type="match status" value="1"/>
</dbReference>
<keyword evidence="3" id="KW-0540">Nuclease</keyword>
<evidence type="ECO:0000256" key="3">
    <source>
        <dbReference type="ARBA" id="ARBA00022722"/>
    </source>
</evidence>
<feature type="compositionally biased region" description="Acidic residues" evidence="6">
    <location>
        <begin position="810"/>
        <end position="845"/>
    </location>
</feature>
<dbReference type="Gene3D" id="3.10.10.10">
    <property type="entry name" value="HIV Type 1 Reverse Transcriptase, subunit A, domain 1"/>
    <property type="match status" value="1"/>
</dbReference>
<dbReference type="Proteomes" id="UP000650833">
    <property type="component" value="Unassembled WGS sequence"/>
</dbReference>
<dbReference type="InterPro" id="IPR041577">
    <property type="entry name" value="RT_RNaseH_2"/>
</dbReference>
<dbReference type="InterPro" id="IPR043502">
    <property type="entry name" value="DNA/RNA_pol_sf"/>
</dbReference>
<dbReference type="CDD" id="cd00303">
    <property type="entry name" value="retropepsin_like"/>
    <property type="match status" value="1"/>
</dbReference>
<feature type="compositionally biased region" description="Polar residues" evidence="6">
    <location>
        <begin position="570"/>
        <end position="583"/>
    </location>
</feature>
<dbReference type="FunFam" id="3.30.70.270:FF:000020">
    <property type="entry name" value="Transposon Tf2-6 polyprotein-like Protein"/>
    <property type="match status" value="1"/>
</dbReference>
<dbReference type="EMBL" id="JAEPRC010000161">
    <property type="protein sequence ID" value="KAG2206029.1"/>
    <property type="molecule type" value="Genomic_DNA"/>
</dbReference>
<gene>
    <name evidence="8" type="ORF">INT46_000100</name>
</gene>
<feature type="domain" description="Reverse transcriptase" evidence="7">
    <location>
        <begin position="1095"/>
        <end position="1276"/>
    </location>
</feature>
<evidence type="ECO:0000256" key="4">
    <source>
        <dbReference type="ARBA" id="ARBA00022759"/>
    </source>
</evidence>
<keyword evidence="4" id="KW-0255">Endonuclease</keyword>
<dbReference type="CDD" id="cd09274">
    <property type="entry name" value="RNase_HI_RT_Ty3"/>
    <property type="match status" value="1"/>
</dbReference>
<dbReference type="PANTHER" id="PTHR37984">
    <property type="entry name" value="PROTEIN CBG26694"/>
    <property type="match status" value="1"/>
</dbReference>
<dbReference type="SUPFAM" id="SSF50630">
    <property type="entry name" value="Acid proteases"/>
    <property type="match status" value="1"/>
</dbReference>
<dbReference type="Pfam" id="PF17919">
    <property type="entry name" value="RT_RNaseH_2"/>
    <property type="match status" value="1"/>
</dbReference>
<keyword evidence="4" id="KW-0378">Hydrolase</keyword>
<keyword evidence="5" id="KW-0511">Multifunctional enzyme</keyword>
<comment type="caution">
    <text evidence="8">The sequence shown here is derived from an EMBL/GenBank/DDBJ whole genome shotgun (WGS) entry which is preliminary data.</text>
</comment>
<dbReference type="GO" id="GO:0016779">
    <property type="term" value="F:nucleotidyltransferase activity"/>
    <property type="evidence" value="ECO:0007669"/>
    <property type="project" value="UniProtKB-KW"/>
</dbReference>
<feature type="compositionally biased region" description="Low complexity" evidence="6">
    <location>
        <begin position="415"/>
        <end position="456"/>
    </location>
</feature>
<proteinExistence type="predicted"/>
<organism evidence="8 9">
    <name type="scientific">Mucor plumbeus</name>
    <dbReference type="NCBI Taxonomy" id="97098"/>
    <lineage>
        <taxon>Eukaryota</taxon>
        <taxon>Fungi</taxon>
        <taxon>Fungi incertae sedis</taxon>
        <taxon>Mucoromycota</taxon>
        <taxon>Mucoromycotina</taxon>
        <taxon>Mucoromycetes</taxon>
        <taxon>Mucorales</taxon>
        <taxon>Mucorineae</taxon>
        <taxon>Mucoraceae</taxon>
        <taxon>Mucor</taxon>
    </lineage>
</organism>
<evidence type="ECO:0000256" key="2">
    <source>
        <dbReference type="ARBA" id="ARBA00022695"/>
    </source>
</evidence>
<dbReference type="PROSITE" id="PS50878">
    <property type="entry name" value="RT_POL"/>
    <property type="match status" value="1"/>
</dbReference>
<feature type="region of interest" description="Disordered" evidence="6">
    <location>
        <begin position="514"/>
        <end position="583"/>
    </location>
</feature>
<evidence type="ECO:0000256" key="6">
    <source>
        <dbReference type="SAM" id="MobiDB-lite"/>
    </source>
</evidence>
<dbReference type="Pfam" id="PF00078">
    <property type="entry name" value="RVT_1"/>
    <property type="match status" value="1"/>
</dbReference>
<accession>A0A8H7R7Y9</accession>
<dbReference type="OrthoDB" id="2275032at2759"/>
<protein>
    <recommendedName>
        <fullName evidence="7">Reverse transcriptase domain-containing protein</fullName>
    </recommendedName>
</protein>
<dbReference type="InterPro" id="IPR021109">
    <property type="entry name" value="Peptidase_aspartic_dom_sf"/>
</dbReference>
<feature type="compositionally biased region" description="Low complexity" evidence="6">
    <location>
        <begin position="369"/>
        <end position="390"/>
    </location>
</feature>
<dbReference type="GO" id="GO:0004519">
    <property type="term" value="F:endonuclease activity"/>
    <property type="evidence" value="ECO:0007669"/>
    <property type="project" value="UniProtKB-KW"/>
</dbReference>
<dbReference type="Gene3D" id="3.30.70.270">
    <property type="match status" value="2"/>
</dbReference>
<dbReference type="InterPro" id="IPR000477">
    <property type="entry name" value="RT_dom"/>
</dbReference>
<dbReference type="CDD" id="cd01647">
    <property type="entry name" value="RT_LTR"/>
    <property type="match status" value="1"/>
</dbReference>
<reference evidence="8" key="1">
    <citation type="submission" date="2020-12" db="EMBL/GenBank/DDBJ databases">
        <title>Metabolic potential, ecology and presence of endohyphal bacteria is reflected in genomic diversity of Mucoromycotina.</title>
        <authorList>
            <person name="Muszewska A."/>
            <person name="Okrasinska A."/>
            <person name="Steczkiewicz K."/>
            <person name="Drgas O."/>
            <person name="Orlowska M."/>
            <person name="Perlinska-Lenart U."/>
            <person name="Aleksandrzak-Piekarczyk T."/>
            <person name="Szatraj K."/>
            <person name="Zielenkiewicz U."/>
            <person name="Pilsyk S."/>
            <person name="Malc E."/>
            <person name="Mieczkowski P."/>
            <person name="Kruszewska J.S."/>
            <person name="Biernat P."/>
            <person name="Pawlowska J."/>
        </authorList>
    </citation>
    <scope>NUCLEOTIDE SEQUENCE</scope>
    <source>
        <strain evidence="8">CBS 226.32</strain>
    </source>
</reference>
<dbReference type="SUPFAM" id="SSF56672">
    <property type="entry name" value="DNA/RNA polymerases"/>
    <property type="match status" value="1"/>
</dbReference>
<feature type="compositionally biased region" description="Basic residues" evidence="6">
    <location>
        <begin position="516"/>
        <end position="527"/>
    </location>
</feature>
<dbReference type="PANTHER" id="PTHR37984:SF5">
    <property type="entry name" value="PROTEIN NYNRIN-LIKE"/>
    <property type="match status" value="1"/>
</dbReference>
<evidence type="ECO:0000259" key="7">
    <source>
        <dbReference type="PROSITE" id="PS50878"/>
    </source>
</evidence>
<sequence>MSTINATPESTVLANNSPYDSNRWSSVGKPKIIEFYGFEGEDFRHFIHLLESFFAINGITHDARKVAILRAQLRRVAAVFFDNSLKERNLTLQKASYAEATILLQEHFVSASIIECYQSAFEEMFQLKGESPGEFLSRLYEAADLANISDERFIYSRYRAGLFTEIKTFCKEQSATSFQDWIKHSNAWWNAHSIKSIKLVDNPFNATLSDFQNGKNGKNLNSIKGINEQTATSRDTVGPNSKSDAEAYANVMSPSISALTAKMEALELHSLIPSTDEKSQSNLNIIRDKTVKSLISDNGFRSLLKNIIQEANDERVNTRTSFRNNRRNNYYNDEFNGHHYDNYPYKNINFDKYGKPGSHYKSDYDSYRNQHNNNYNLYNNNYQYPQGQGYRDNNQSNHKPRHSGYDTYQSNHHQSNGYYGKNYNNNSNFTVTSNNNNPNNNGYSNNNTNSYTNNGPNNEQAIVDPTHHDGQLPFNQQKSIEPTLNTLETLDLHAARLSKPPEVSKANTLVKDKTQKKITKPQQKQKKQIQIIDSPMETEVPQPAITEQPTENPQPSMLTQPFAPKISHQDVPTNSKPYASRTTTPLSSRISYNISELLERKANINVKDLLVVAPVVKRNLIKAIKTNTSTKTNNTLSLNFFEDDDVDTTAIYTDFFINDTRIKTMLDTGSAKTCMSKEIANKLGLSIDAPSTSIFTLGNGSKQASLGIVYDVPLNLGGSIIIPGSIEVLPICPANLIVGNNWMKRAKAKLNLEEKVIKVEYKGLKARNTFSYTRHSQNNHVRSSNLKYVIEGNTKNNIIIPTKQNPNLEISDEEDSSDTDNDISEEEDDNIDGNEDLVPDSSDSDDDMLLMLEDEYDELSNPEKYGLLRLDSNKDNGTFELLVHDNYFYITAHSQRKYSLSLNHLINQDKLKENEKYHVVCDIDNDKLCNRNCSWQESSSYIIQRGNNIQFVMVNDTDTTIVFEPGDLIATLDVIYMSEIAEFNAYKVGKLKVEEMTNELFCNDIQDFEYKEYEERINDKIDISNVPSNIKREFLMLIYQFDHIFDWDNNKIGDIDVMEHTIRLKPDAVPRRVKPYRLSRLETESLQKELDKFLKLGIIEKAGYSDWSSPLIMLKKKDGTYRIVADFRYLNSQSQTMNYPLTNIDDLLDKLNEAHWMSCFDLRSGFFQARLSSSSQPLTTVVCSLGAFYFKKLAQGISSSPGAFAEIMQKCFHELVNECLILYLDDVTTYTNNEDPKKHLNDLARTFTCMSKHGIVLNPKKCHFFKEEILFLGYIVTRHAIKPNPATIKKVKDFPLPKTIKQVRSFLGLASYYRRFVNGFAKIARPLHDQLQTTKKISWTDEATKSFYTLKDKLTSFPILRKPDFSKPFEVVCDASILGLGAILTQRTEEGHEYPIIFSIRSLHGSEKNYGISKLELLAVVWSVQLYRPYLLGSPFEVTIISDHSSLAGLLKTKTPSGILARWIEILSEYNFKIIYRKGRVNEAADFLSRLGY</sequence>
<keyword evidence="9" id="KW-1185">Reference proteome</keyword>
<evidence type="ECO:0000313" key="8">
    <source>
        <dbReference type="EMBL" id="KAG2206029.1"/>
    </source>
</evidence>
<feature type="region of interest" description="Disordered" evidence="6">
    <location>
        <begin position="800"/>
        <end position="845"/>
    </location>
</feature>
<feature type="region of interest" description="Disordered" evidence="6">
    <location>
        <begin position="361"/>
        <end position="456"/>
    </location>
</feature>
<evidence type="ECO:0000313" key="9">
    <source>
        <dbReference type="Proteomes" id="UP000650833"/>
    </source>
</evidence>
<evidence type="ECO:0000256" key="1">
    <source>
        <dbReference type="ARBA" id="ARBA00022679"/>
    </source>
</evidence>
<dbReference type="InterPro" id="IPR050951">
    <property type="entry name" value="Retrovirus_Pol_polyprotein"/>
</dbReference>
<keyword evidence="2" id="KW-0548">Nucleotidyltransferase</keyword>
<evidence type="ECO:0000256" key="5">
    <source>
        <dbReference type="ARBA" id="ARBA00023268"/>
    </source>
</evidence>
<name>A0A8H7R7Y9_9FUNG</name>
<dbReference type="InterPro" id="IPR043128">
    <property type="entry name" value="Rev_trsase/Diguanyl_cyclase"/>
</dbReference>
<feature type="compositionally biased region" description="Polar residues" evidence="6">
    <location>
        <begin position="545"/>
        <end position="559"/>
    </location>
</feature>